<sequence>MINFEYKIIKEFECCGNQMVTVRIGNAVHVMSLEEWHKVYGRNHQEKWETKVDWNRFVPKNQYKKKHVS</sequence>
<protein>
    <submittedName>
        <fullName evidence="1">Uncharacterized protein</fullName>
    </submittedName>
</protein>
<dbReference type="STRING" id="1235802.C823_04795"/>
<dbReference type="eggNOG" id="ENOG503453U">
    <property type="taxonomic scope" value="Bacteria"/>
</dbReference>
<dbReference type="Proteomes" id="UP000012589">
    <property type="component" value="Unassembled WGS sequence"/>
</dbReference>
<keyword evidence="2" id="KW-1185">Reference proteome</keyword>
<comment type="caution">
    <text evidence="1">The sequence shown here is derived from an EMBL/GenBank/DDBJ whole genome shotgun (WGS) entry which is preliminary data.</text>
</comment>
<gene>
    <name evidence="1" type="ORF">C823_04795</name>
</gene>
<evidence type="ECO:0000313" key="2">
    <source>
        <dbReference type="Proteomes" id="UP000012589"/>
    </source>
</evidence>
<evidence type="ECO:0000313" key="1">
    <source>
        <dbReference type="EMBL" id="EMZ21222.1"/>
    </source>
</evidence>
<proteinExistence type="predicted"/>
<dbReference type="AlphaFoldDB" id="N1ZW10"/>
<accession>N1ZW10</accession>
<dbReference type="OrthoDB" id="2085511at2"/>
<name>N1ZW10_9FIRM</name>
<organism evidence="1 2">
    <name type="scientific">Eubacterium plexicaudatum ASF492</name>
    <dbReference type="NCBI Taxonomy" id="1235802"/>
    <lineage>
        <taxon>Bacteria</taxon>
        <taxon>Bacillati</taxon>
        <taxon>Bacillota</taxon>
        <taxon>Clostridia</taxon>
        <taxon>Eubacteriales</taxon>
        <taxon>Eubacteriaceae</taxon>
        <taxon>Eubacterium</taxon>
    </lineage>
</organism>
<dbReference type="HOGENOM" id="CLU_2788516_0_0_9"/>
<reference evidence="1 2" key="1">
    <citation type="journal article" date="2014" name="Genome Announc.">
        <title>Draft genome sequences of the altered schaedler flora, a defined bacterial community from gnotobiotic mice.</title>
        <authorList>
            <person name="Wannemuehler M.J."/>
            <person name="Overstreet A.M."/>
            <person name="Ward D.V."/>
            <person name="Phillips G.J."/>
        </authorList>
    </citation>
    <scope>NUCLEOTIDE SEQUENCE [LARGE SCALE GENOMIC DNA]</scope>
    <source>
        <strain evidence="1 2">ASF492</strain>
    </source>
</reference>
<dbReference type="EMBL" id="AQFT01000136">
    <property type="protein sequence ID" value="EMZ21222.1"/>
    <property type="molecule type" value="Genomic_DNA"/>
</dbReference>